<feature type="compositionally biased region" description="Basic and acidic residues" evidence="6">
    <location>
        <begin position="24"/>
        <end position="34"/>
    </location>
</feature>
<protein>
    <recommendedName>
        <fullName evidence="7">Histone chaperone domain-containing protein</fullName>
    </recommendedName>
</protein>
<dbReference type="SMART" id="SM01082">
    <property type="entry name" value="CHZ"/>
    <property type="match status" value="1"/>
</dbReference>
<feature type="compositionally biased region" description="Acidic residues" evidence="6">
    <location>
        <begin position="107"/>
        <end position="120"/>
    </location>
</feature>
<reference evidence="8" key="1">
    <citation type="submission" date="2023-03" db="EMBL/GenBank/DDBJ databases">
        <title>Massive genome expansion in bonnet fungi (Mycena s.s.) driven by repeated elements and novel gene families across ecological guilds.</title>
        <authorList>
            <consortium name="Lawrence Berkeley National Laboratory"/>
            <person name="Harder C.B."/>
            <person name="Miyauchi S."/>
            <person name="Viragh M."/>
            <person name="Kuo A."/>
            <person name="Thoen E."/>
            <person name="Andreopoulos B."/>
            <person name="Lu D."/>
            <person name="Skrede I."/>
            <person name="Drula E."/>
            <person name="Henrissat B."/>
            <person name="Morin E."/>
            <person name="Kohler A."/>
            <person name="Barry K."/>
            <person name="LaButti K."/>
            <person name="Morin E."/>
            <person name="Salamov A."/>
            <person name="Lipzen A."/>
            <person name="Mereny Z."/>
            <person name="Hegedus B."/>
            <person name="Baldrian P."/>
            <person name="Stursova M."/>
            <person name="Weitz H."/>
            <person name="Taylor A."/>
            <person name="Grigoriev I.V."/>
            <person name="Nagy L.G."/>
            <person name="Martin F."/>
            <person name="Kauserud H."/>
        </authorList>
    </citation>
    <scope>NUCLEOTIDE SEQUENCE</scope>
    <source>
        <strain evidence="8">9284</strain>
    </source>
</reference>
<evidence type="ECO:0000313" key="9">
    <source>
        <dbReference type="Proteomes" id="UP001221142"/>
    </source>
</evidence>
<feature type="domain" description="Histone chaperone" evidence="7">
    <location>
        <begin position="65"/>
        <end position="100"/>
    </location>
</feature>
<evidence type="ECO:0000259" key="7">
    <source>
        <dbReference type="SMART" id="SM01082"/>
    </source>
</evidence>
<keyword evidence="9" id="KW-1185">Reference proteome</keyword>
<gene>
    <name evidence="8" type="ORF">FB45DRAFT_892140</name>
</gene>
<comment type="similarity">
    <text evidence="3">Belongs to the CHZ1 family.</text>
</comment>
<evidence type="ECO:0000256" key="5">
    <source>
        <dbReference type="ARBA" id="ARBA00023242"/>
    </source>
</evidence>
<comment type="subcellular location">
    <subcellularLocation>
        <location evidence="2">Nucleus</location>
    </subcellularLocation>
</comment>
<feature type="compositionally biased region" description="Low complexity" evidence="6">
    <location>
        <begin position="1"/>
        <end position="19"/>
    </location>
</feature>
<proteinExistence type="inferred from homology"/>
<accession>A0AAD7CEQ4</accession>
<evidence type="ECO:0000256" key="6">
    <source>
        <dbReference type="SAM" id="MobiDB-lite"/>
    </source>
</evidence>
<feature type="compositionally biased region" description="Basic and acidic residues" evidence="6">
    <location>
        <begin position="96"/>
        <end position="106"/>
    </location>
</feature>
<dbReference type="Proteomes" id="UP001221142">
    <property type="component" value="Unassembled WGS sequence"/>
</dbReference>
<organism evidence="8 9">
    <name type="scientific">Roridomyces roridus</name>
    <dbReference type="NCBI Taxonomy" id="1738132"/>
    <lineage>
        <taxon>Eukaryota</taxon>
        <taxon>Fungi</taxon>
        <taxon>Dikarya</taxon>
        <taxon>Basidiomycota</taxon>
        <taxon>Agaricomycotina</taxon>
        <taxon>Agaricomycetes</taxon>
        <taxon>Agaricomycetidae</taxon>
        <taxon>Agaricales</taxon>
        <taxon>Marasmiineae</taxon>
        <taxon>Mycenaceae</taxon>
        <taxon>Roridomyces</taxon>
    </lineage>
</organism>
<feature type="compositionally biased region" description="Acidic residues" evidence="6">
    <location>
        <begin position="36"/>
        <end position="72"/>
    </location>
</feature>
<evidence type="ECO:0000256" key="1">
    <source>
        <dbReference type="ARBA" id="ARBA00002212"/>
    </source>
</evidence>
<evidence type="ECO:0000256" key="4">
    <source>
        <dbReference type="ARBA" id="ARBA00023186"/>
    </source>
</evidence>
<keyword evidence="4" id="KW-0143">Chaperone</keyword>
<evidence type="ECO:0000313" key="8">
    <source>
        <dbReference type="EMBL" id="KAJ7647025.1"/>
    </source>
</evidence>
<dbReference type="InterPro" id="IPR019098">
    <property type="entry name" value="Histone_chaperone_domain_CHZ"/>
</dbReference>
<dbReference type="GO" id="GO:0005634">
    <property type="term" value="C:nucleus"/>
    <property type="evidence" value="ECO:0007669"/>
    <property type="project" value="UniProtKB-SubCell"/>
</dbReference>
<dbReference type="AlphaFoldDB" id="A0AAD7CEQ4"/>
<dbReference type="Pfam" id="PF09649">
    <property type="entry name" value="CHZ"/>
    <property type="match status" value="1"/>
</dbReference>
<dbReference type="EMBL" id="JARKIF010000002">
    <property type="protein sequence ID" value="KAJ7647025.1"/>
    <property type="molecule type" value="Genomic_DNA"/>
</dbReference>
<evidence type="ECO:0000256" key="2">
    <source>
        <dbReference type="ARBA" id="ARBA00004123"/>
    </source>
</evidence>
<name>A0AAD7CEQ4_9AGAR</name>
<keyword evidence="5" id="KW-0539">Nucleus</keyword>
<comment type="function">
    <text evidence="1">Forms a chaperone-bound H2A.Z-H2B complex that acts as a source for SWR1 complex-dependent H2A to H2A.Z histone replacement in chromatin.</text>
</comment>
<sequence>MSNAATDPAAAGTKATDAPVSDASVDKGKNKVAQDDAMDEDEEEEEEEDDEEEEEEGEEDDDEEEEEEDSLAEIDVGAIRSRRTRGIKVDYTSAEAHAKAGLKKEENDVEDDDDEDMKDD</sequence>
<evidence type="ECO:0000256" key="3">
    <source>
        <dbReference type="ARBA" id="ARBA00008057"/>
    </source>
</evidence>
<comment type="caution">
    <text evidence="8">The sequence shown here is derived from an EMBL/GenBank/DDBJ whole genome shotgun (WGS) entry which is preliminary data.</text>
</comment>
<feature type="region of interest" description="Disordered" evidence="6">
    <location>
        <begin position="1"/>
        <end position="120"/>
    </location>
</feature>